<evidence type="ECO:0000313" key="6">
    <source>
        <dbReference type="EMBL" id="CAD8834331.1"/>
    </source>
</evidence>
<dbReference type="EMBL" id="HBFQ01012399">
    <property type="protein sequence ID" value="CAD8834331.1"/>
    <property type="molecule type" value="Transcribed_RNA"/>
</dbReference>
<feature type="repeat" description="WD" evidence="3">
    <location>
        <begin position="484"/>
        <end position="517"/>
    </location>
</feature>
<dbReference type="InterPro" id="IPR001680">
    <property type="entry name" value="WD40_rpt"/>
</dbReference>
<dbReference type="InterPro" id="IPR015943">
    <property type="entry name" value="WD40/YVTN_repeat-like_dom_sf"/>
</dbReference>
<dbReference type="AlphaFoldDB" id="A0A7S0ZVX1"/>
<evidence type="ECO:0000256" key="2">
    <source>
        <dbReference type="ARBA" id="ARBA00022737"/>
    </source>
</evidence>
<dbReference type="Gene3D" id="2.130.10.10">
    <property type="entry name" value="YVTN repeat-like/Quinoprotein amine dehydrogenase"/>
    <property type="match status" value="3"/>
</dbReference>
<keyword evidence="1 3" id="KW-0853">WD repeat</keyword>
<reference evidence="6" key="1">
    <citation type="submission" date="2021-01" db="EMBL/GenBank/DDBJ databases">
        <authorList>
            <person name="Corre E."/>
            <person name="Pelletier E."/>
            <person name="Niang G."/>
            <person name="Scheremetjew M."/>
            <person name="Finn R."/>
            <person name="Kale V."/>
            <person name="Holt S."/>
            <person name="Cochrane G."/>
            <person name="Meng A."/>
            <person name="Brown T."/>
            <person name="Cohen L."/>
        </authorList>
    </citation>
    <scope>NUCLEOTIDE SEQUENCE</scope>
</reference>
<keyword evidence="4" id="KW-0175">Coiled coil</keyword>
<evidence type="ECO:0000256" key="3">
    <source>
        <dbReference type="PROSITE-ProRule" id="PRU00221"/>
    </source>
</evidence>
<accession>A0A7S0ZVX1</accession>
<dbReference type="InterPro" id="IPR019775">
    <property type="entry name" value="WD40_repeat_CS"/>
</dbReference>
<dbReference type="PROSITE" id="PS50294">
    <property type="entry name" value="WD_REPEATS_REGION"/>
    <property type="match status" value="2"/>
</dbReference>
<dbReference type="PROSITE" id="PS50082">
    <property type="entry name" value="WD_REPEATS_2"/>
    <property type="match status" value="3"/>
</dbReference>
<evidence type="ECO:0000256" key="1">
    <source>
        <dbReference type="ARBA" id="ARBA00022574"/>
    </source>
</evidence>
<dbReference type="PROSITE" id="PS00678">
    <property type="entry name" value="WD_REPEATS_1"/>
    <property type="match status" value="1"/>
</dbReference>
<feature type="region of interest" description="Disordered" evidence="5">
    <location>
        <begin position="1"/>
        <end position="31"/>
    </location>
</feature>
<dbReference type="PANTHER" id="PTHR32215">
    <property type="entry name" value="CILIA- AND FLAGELLA-ASSOCIATED PROTEIN 57"/>
    <property type="match status" value="1"/>
</dbReference>
<dbReference type="InterPro" id="IPR036322">
    <property type="entry name" value="WD40_repeat_dom_sf"/>
</dbReference>
<gene>
    <name evidence="6" type="ORF">NSCI0253_LOCUS8679</name>
</gene>
<dbReference type="SUPFAM" id="SSF50978">
    <property type="entry name" value="WD40 repeat-like"/>
    <property type="match status" value="3"/>
</dbReference>
<evidence type="ECO:0000256" key="5">
    <source>
        <dbReference type="SAM" id="MobiDB-lite"/>
    </source>
</evidence>
<feature type="coiled-coil region" evidence="4">
    <location>
        <begin position="1082"/>
        <end position="1148"/>
    </location>
</feature>
<sequence>MAADRHRQKGDPSVGQGADVEGRPQKGTPCLSHRHIFGVKANVKGNVHFTDEAQVLYPAGHNTVLYQMDQKTQRLFPGTEGSEGITCLSVSPNKKFLAVSERFQDRAVCSIFDINTGKRRRALSYDCDAREFVCTAFSAENKFLITQGGPPDWTLILWSWDKARANGAVKVSNLTGSVMHECSFNPQDPTVVVVIGDGVFKFLKLQEGTFRNVPNQLAKLREAANQNYVCHAWLYGDRLVVCSEAGDVLLFDSGGEFKMVLPCSPGEMRSMMCITAIPKGGFVTGGEGGIIRVYEKSEDIKEVFRKAKELEVGTGGAAGAVTSLVVSPNEETLAVSTSTSQLLSLSLSQTAEESTFENILTSFHSGPILGLDVCTRKPLLATCGQDKSVRVWNYMEKAQELCKFFGEEAYSVAFHPSGFHLVIGFSDKLRLMNLLMDDLRTYKEVAIKACRECRFSHGGQFFAAVNSNAIQVYKTYTCEIVCNLRGHQSKVRSICWTADDSRIVSAGADGAAYEYDVIKEGGRVSDWLQKGTSFSCVIAHTDPQTQTHPQTNTMYVVGNDKMLKEVQNSQLKNFLEAHTTLGQLALASSAKLLFAGVAEAGLPGSLRCYNFPLDGDYMEYQAHSAAVSRICLTYDDQYLFSAGNDGCLVIWEVTKKAPAKRGQDGALSFADEILVTRVFLDDKQAALLDLERQVEELTNRIDFQLRHRDSYHKERMAELQEKYSEEIETERRKYEVLREEKADLETEYEENIKNFEETHARQTLELEQSFQQKMLVEVQRHQKLSQDLEREREEWEIAHDARVKQHEHVNEVMGQQHKMKQREMFDERDRIVRDKEESFRQHKETLAQLEQDADREIEELKEMYEERLAQEKDEKVRLRGEANINQKKFEELKRNMGKKDDDVKNQTSKNRKMDHQIVTLLKDKDSNEKEIKERDKTIHEKEQRIYDLRKQNQELEKFKFVLDYKIKELKAQIDPKNDDIASMKTQIQAMDGELDDYMRKNKEKALDISQLQMKQRALQEELKSQRRRLREDVALIKRFKLDLSDCVQVAGDPKGLKIAIANLYRKYLQSAPKTIDLDTDMQKEYNRQRDYLEKSVDSLKRKLEKDSQVHRIDNMRIMQENVSLIREINDLRREINVLKNERTSAKLQELQAMSGTVGSMGSSRGRDLAAERELADQREEILALSRTLTEARAAASSRTGAQAKSRNS</sequence>
<dbReference type="PANTHER" id="PTHR32215:SF0">
    <property type="entry name" value="CILIA- AND FLAGELLA-ASSOCIATED PROTEIN 57"/>
    <property type="match status" value="1"/>
</dbReference>
<dbReference type="Pfam" id="PF00400">
    <property type="entry name" value="WD40"/>
    <property type="match status" value="3"/>
</dbReference>
<protein>
    <recommendedName>
        <fullName evidence="7">Cilia- and flagella-associated protein 57</fullName>
    </recommendedName>
</protein>
<keyword evidence="2" id="KW-0677">Repeat</keyword>
<evidence type="ECO:0008006" key="7">
    <source>
        <dbReference type="Google" id="ProtNLM"/>
    </source>
</evidence>
<feature type="repeat" description="WD" evidence="3">
    <location>
        <begin position="620"/>
        <end position="661"/>
    </location>
</feature>
<feature type="repeat" description="WD" evidence="3">
    <location>
        <begin position="361"/>
        <end position="393"/>
    </location>
</feature>
<feature type="coiled-coil region" evidence="4">
    <location>
        <begin position="938"/>
        <end position="1028"/>
    </location>
</feature>
<proteinExistence type="predicted"/>
<feature type="coiled-coil region" evidence="4">
    <location>
        <begin position="832"/>
        <end position="881"/>
    </location>
</feature>
<feature type="coiled-coil region" evidence="4">
    <location>
        <begin position="680"/>
        <end position="798"/>
    </location>
</feature>
<evidence type="ECO:0000256" key="4">
    <source>
        <dbReference type="SAM" id="Coils"/>
    </source>
</evidence>
<organism evidence="6">
    <name type="scientific">Noctiluca scintillans</name>
    <name type="common">Sea sparkle</name>
    <name type="synonym">Red tide dinoflagellate</name>
    <dbReference type="NCBI Taxonomy" id="2966"/>
    <lineage>
        <taxon>Eukaryota</taxon>
        <taxon>Sar</taxon>
        <taxon>Alveolata</taxon>
        <taxon>Dinophyceae</taxon>
        <taxon>Noctilucales</taxon>
        <taxon>Noctilucaceae</taxon>
        <taxon>Noctiluca</taxon>
    </lineage>
</organism>
<dbReference type="SMART" id="SM00320">
    <property type="entry name" value="WD40"/>
    <property type="match status" value="8"/>
</dbReference>
<dbReference type="InterPro" id="IPR052993">
    <property type="entry name" value="CFA-57"/>
</dbReference>
<name>A0A7S0ZVX1_NOCSC</name>